<organism evidence="1 2">
    <name type="scientific">Eumeta variegata</name>
    <name type="common">Bagworm moth</name>
    <name type="synonym">Eumeta japonica</name>
    <dbReference type="NCBI Taxonomy" id="151549"/>
    <lineage>
        <taxon>Eukaryota</taxon>
        <taxon>Metazoa</taxon>
        <taxon>Ecdysozoa</taxon>
        <taxon>Arthropoda</taxon>
        <taxon>Hexapoda</taxon>
        <taxon>Insecta</taxon>
        <taxon>Pterygota</taxon>
        <taxon>Neoptera</taxon>
        <taxon>Endopterygota</taxon>
        <taxon>Lepidoptera</taxon>
        <taxon>Glossata</taxon>
        <taxon>Ditrysia</taxon>
        <taxon>Tineoidea</taxon>
        <taxon>Psychidae</taxon>
        <taxon>Oiketicinae</taxon>
        <taxon>Eumeta</taxon>
    </lineage>
</organism>
<comment type="caution">
    <text evidence="1">The sequence shown here is derived from an EMBL/GenBank/DDBJ whole genome shotgun (WGS) entry which is preliminary data.</text>
</comment>
<proteinExistence type="predicted"/>
<evidence type="ECO:0000313" key="1">
    <source>
        <dbReference type="EMBL" id="GBP96355.1"/>
    </source>
</evidence>
<sequence>MNVADGRRLSMAVRAVRAVRRDYLRGHLSPAVGIERWKGKNRDRAPPTLMCTIQIIVWLMCTDNHLAAMKLTLCRGDQELHISDVSSSMRLCKHTTSIYGSGTVVNVSVTVKCGVTSRGWCSFNKRESLNASPVLTTRCWRATGANTESRGAQGALRPAVAYATPKRELKDDNV</sequence>
<dbReference type="EMBL" id="BGZK01002772">
    <property type="protein sequence ID" value="GBP96355.1"/>
    <property type="molecule type" value="Genomic_DNA"/>
</dbReference>
<dbReference type="Proteomes" id="UP000299102">
    <property type="component" value="Unassembled WGS sequence"/>
</dbReference>
<keyword evidence="2" id="KW-1185">Reference proteome</keyword>
<name>A0A4C2ABI1_EUMVA</name>
<protein>
    <submittedName>
        <fullName evidence="1">Uncharacterized protein</fullName>
    </submittedName>
</protein>
<evidence type="ECO:0000313" key="2">
    <source>
        <dbReference type="Proteomes" id="UP000299102"/>
    </source>
</evidence>
<dbReference type="AlphaFoldDB" id="A0A4C2ABI1"/>
<gene>
    <name evidence="1" type="ORF">EVAR_69437_1</name>
</gene>
<reference evidence="1 2" key="1">
    <citation type="journal article" date="2019" name="Commun. Biol.">
        <title>The bagworm genome reveals a unique fibroin gene that provides high tensile strength.</title>
        <authorList>
            <person name="Kono N."/>
            <person name="Nakamura H."/>
            <person name="Ohtoshi R."/>
            <person name="Tomita M."/>
            <person name="Numata K."/>
            <person name="Arakawa K."/>
        </authorList>
    </citation>
    <scope>NUCLEOTIDE SEQUENCE [LARGE SCALE GENOMIC DNA]</scope>
</reference>
<accession>A0A4C2ABI1</accession>